<evidence type="ECO:0000313" key="3">
    <source>
        <dbReference type="Proteomes" id="UP000679992"/>
    </source>
</evidence>
<evidence type="ECO:0000313" key="2">
    <source>
        <dbReference type="EMBL" id="GIP53099.1"/>
    </source>
</evidence>
<organism evidence="2 3">
    <name type="scientific">Paenibacillus vini</name>
    <dbReference type="NCBI Taxonomy" id="1476024"/>
    <lineage>
        <taxon>Bacteria</taxon>
        <taxon>Bacillati</taxon>
        <taxon>Bacillota</taxon>
        <taxon>Bacilli</taxon>
        <taxon>Bacillales</taxon>
        <taxon>Paenibacillaceae</taxon>
        <taxon>Paenibacillus</taxon>
    </lineage>
</organism>
<reference evidence="2 3" key="1">
    <citation type="submission" date="2021-03" db="EMBL/GenBank/DDBJ databases">
        <title>Antimicrobial resistance genes in bacteria isolated from Japanese honey, and their potential for conferring macrolide and lincosamide resistance in the American foulbrood pathogen Paenibacillus larvae.</title>
        <authorList>
            <person name="Okamoto M."/>
            <person name="Kumagai M."/>
            <person name="Kanamori H."/>
            <person name="Takamatsu D."/>
        </authorList>
    </citation>
    <scope>NUCLEOTIDE SEQUENCE [LARGE SCALE GENOMIC DNA]</scope>
    <source>
        <strain evidence="2 3">J42TS3</strain>
    </source>
</reference>
<keyword evidence="1" id="KW-1133">Transmembrane helix</keyword>
<gene>
    <name evidence="2" type="ORF">J42TS3_21340</name>
</gene>
<keyword evidence="1" id="KW-0812">Transmembrane</keyword>
<feature type="transmembrane region" description="Helical" evidence="1">
    <location>
        <begin position="67"/>
        <end position="87"/>
    </location>
</feature>
<dbReference type="RefSeq" id="WP_213654761.1">
    <property type="nucleotide sequence ID" value="NZ_BOSL01000006.1"/>
</dbReference>
<name>A0ABQ4MAU0_9BACL</name>
<feature type="transmembrane region" description="Helical" evidence="1">
    <location>
        <begin position="6"/>
        <end position="21"/>
    </location>
</feature>
<keyword evidence="1" id="KW-0472">Membrane</keyword>
<dbReference type="EMBL" id="BOSL01000006">
    <property type="protein sequence ID" value="GIP53099.1"/>
    <property type="molecule type" value="Genomic_DNA"/>
</dbReference>
<dbReference type="Proteomes" id="UP000679992">
    <property type="component" value="Unassembled WGS sequence"/>
</dbReference>
<keyword evidence="3" id="KW-1185">Reference proteome</keyword>
<comment type="caution">
    <text evidence="2">The sequence shown here is derived from an EMBL/GenBank/DDBJ whole genome shotgun (WGS) entry which is preliminary data.</text>
</comment>
<proteinExistence type="predicted"/>
<sequence length="111" mass="12193">MIYSAIAIGVAVLAVVLALFWRPGERKERRKRKKIEFSKIVLALVMATYFFGVVIGVVVVLRSSAELGALLAFIGAPVATALGFYYWKAKNENVSKIKLHTPDDPAEEEGP</sequence>
<protein>
    <submittedName>
        <fullName evidence="2">Uncharacterized protein</fullName>
    </submittedName>
</protein>
<accession>A0ABQ4MAU0</accession>
<evidence type="ECO:0000256" key="1">
    <source>
        <dbReference type="SAM" id="Phobius"/>
    </source>
</evidence>
<feature type="transmembrane region" description="Helical" evidence="1">
    <location>
        <begin position="41"/>
        <end position="61"/>
    </location>
</feature>